<dbReference type="AlphaFoldDB" id="A0A846WLX3"/>
<evidence type="ECO:0000313" key="4">
    <source>
        <dbReference type="Proteomes" id="UP000563898"/>
    </source>
</evidence>
<keyword evidence="2" id="KW-0812">Transmembrane</keyword>
<feature type="transmembrane region" description="Helical" evidence="2">
    <location>
        <begin position="73"/>
        <end position="94"/>
    </location>
</feature>
<keyword evidence="2" id="KW-1133">Transmembrane helix</keyword>
<reference evidence="3 4" key="1">
    <citation type="submission" date="2020-04" db="EMBL/GenBank/DDBJ databases">
        <title>MicrobeNet Type strains.</title>
        <authorList>
            <person name="Nicholson A.C."/>
        </authorList>
    </citation>
    <scope>NUCLEOTIDE SEQUENCE [LARGE SCALE GENOMIC DNA]</scope>
    <source>
        <strain evidence="3 4">ATCC BAA-14</strain>
    </source>
</reference>
<protein>
    <submittedName>
        <fullName evidence="3">Uncharacterized protein</fullName>
    </submittedName>
</protein>
<dbReference type="Proteomes" id="UP000563898">
    <property type="component" value="Unassembled WGS sequence"/>
</dbReference>
<evidence type="ECO:0000313" key="3">
    <source>
        <dbReference type="EMBL" id="NKY01803.1"/>
    </source>
</evidence>
<dbReference type="Pfam" id="PF20315">
    <property type="entry name" value="DUF6611"/>
    <property type="match status" value="1"/>
</dbReference>
<gene>
    <name evidence="3" type="ORF">HGA05_09485</name>
</gene>
<comment type="caution">
    <text evidence="3">The sequence shown here is derived from an EMBL/GenBank/DDBJ whole genome shotgun (WGS) entry which is preliminary data.</text>
</comment>
<name>A0A846WLX3_9ACTN</name>
<dbReference type="InterPro" id="IPR046719">
    <property type="entry name" value="DUF6611"/>
</dbReference>
<accession>A0A846WLX3</accession>
<dbReference type="EMBL" id="JAAXPC010000004">
    <property type="protein sequence ID" value="NKY01803.1"/>
    <property type="molecule type" value="Genomic_DNA"/>
</dbReference>
<sequence length="200" mass="22543">MSSTAPRRIVAGDYRWGYVQIGYARQWVRDRMVLYPPGTSVEQRRWMRAWRWLPAIVAAIVLGTAFICGYVNSALVVAFAVAIAVSVGLVIVVAERTRGIRTASVSVEGWTGPDADLTSLSNIALIRRISARLRDADSDLRDGRIDEVEYEVIWASCHTDMAQTLRLTTPDKPVFERPRFRKASTQTPERRHNSALRRQA</sequence>
<organism evidence="3 4">
    <name type="scientific">Gordonia polyisoprenivorans</name>
    <dbReference type="NCBI Taxonomy" id="84595"/>
    <lineage>
        <taxon>Bacteria</taxon>
        <taxon>Bacillati</taxon>
        <taxon>Actinomycetota</taxon>
        <taxon>Actinomycetes</taxon>
        <taxon>Mycobacteriales</taxon>
        <taxon>Gordoniaceae</taxon>
        <taxon>Gordonia</taxon>
    </lineage>
</organism>
<keyword evidence="2" id="KW-0472">Membrane</keyword>
<feature type="transmembrane region" description="Helical" evidence="2">
    <location>
        <begin position="49"/>
        <end position="67"/>
    </location>
</feature>
<evidence type="ECO:0000256" key="2">
    <source>
        <dbReference type="SAM" id="Phobius"/>
    </source>
</evidence>
<evidence type="ECO:0000256" key="1">
    <source>
        <dbReference type="SAM" id="MobiDB-lite"/>
    </source>
</evidence>
<dbReference type="RefSeq" id="WP_006371838.1">
    <property type="nucleotide sequence ID" value="NZ_JAAXPC010000004.1"/>
</dbReference>
<feature type="region of interest" description="Disordered" evidence="1">
    <location>
        <begin position="176"/>
        <end position="200"/>
    </location>
</feature>
<proteinExistence type="predicted"/>